<sequence>RNLREHDRWPSDWNYAYVMHGSSEGYYLYVDCGYSIYDEHGRQKEFIKRGVLSAKAFGEWEKLCESAARISYLLQWPI</sequence>
<dbReference type="AlphaFoldDB" id="X1DN83"/>
<evidence type="ECO:0000313" key="1">
    <source>
        <dbReference type="EMBL" id="GAH22416.1"/>
    </source>
</evidence>
<proteinExistence type="predicted"/>
<gene>
    <name evidence="1" type="ORF">S01H4_65059</name>
</gene>
<feature type="non-terminal residue" evidence="1">
    <location>
        <position position="1"/>
    </location>
</feature>
<comment type="caution">
    <text evidence="1">The sequence shown here is derived from an EMBL/GenBank/DDBJ whole genome shotgun (WGS) entry which is preliminary data.</text>
</comment>
<reference evidence="1" key="1">
    <citation type="journal article" date="2014" name="Front. Microbiol.">
        <title>High frequency of phylogenetically diverse reductive dehalogenase-homologous genes in deep subseafloor sedimentary metagenomes.</title>
        <authorList>
            <person name="Kawai M."/>
            <person name="Futagami T."/>
            <person name="Toyoda A."/>
            <person name="Takaki Y."/>
            <person name="Nishi S."/>
            <person name="Hori S."/>
            <person name="Arai W."/>
            <person name="Tsubouchi T."/>
            <person name="Morono Y."/>
            <person name="Uchiyama I."/>
            <person name="Ito T."/>
            <person name="Fujiyama A."/>
            <person name="Inagaki F."/>
            <person name="Takami H."/>
        </authorList>
    </citation>
    <scope>NUCLEOTIDE SEQUENCE</scope>
    <source>
        <strain evidence="1">Expedition CK06-06</strain>
    </source>
</reference>
<protein>
    <submittedName>
        <fullName evidence="1">Uncharacterized protein</fullName>
    </submittedName>
</protein>
<organism evidence="1">
    <name type="scientific">marine sediment metagenome</name>
    <dbReference type="NCBI Taxonomy" id="412755"/>
    <lineage>
        <taxon>unclassified sequences</taxon>
        <taxon>metagenomes</taxon>
        <taxon>ecological metagenomes</taxon>
    </lineage>
</organism>
<dbReference type="EMBL" id="BART01039672">
    <property type="protein sequence ID" value="GAH22416.1"/>
    <property type="molecule type" value="Genomic_DNA"/>
</dbReference>
<name>X1DN83_9ZZZZ</name>
<accession>X1DN83</accession>